<proteinExistence type="predicted"/>
<evidence type="ECO:0000313" key="2">
    <source>
        <dbReference type="Proteomes" id="UP000199392"/>
    </source>
</evidence>
<reference evidence="2" key="1">
    <citation type="submission" date="2016-10" db="EMBL/GenBank/DDBJ databases">
        <authorList>
            <person name="Varghese N."/>
            <person name="Submissions S."/>
        </authorList>
    </citation>
    <scope>NUCLEOTIDE SEQUENCE [LARGE SCALE GENOMIC DNA]</scope>
    <source>
        <strain evidence="2">DSM 26894</strain>
    </source>
</reference>
<evidence type="ECO:0000313" key="1">
    <source>
        <dbReference type="EMBL" id="SFT25224.1"/>
    </source>
</evidence>
<gene>
    <name evidence="1" type="ORF">SAMN04488050_12128</name>
</gene>
<dbReference type="AlphaFoldDB" id="A0A1I6WI28"/>
<keyword evidence="2" id="KW-1185">Reference proteome</keyword>
<dbReference type="RefSeq" id="WP_092430933.1">
    <property type="nucleotide sequence ID" value="NZ_FNCL01000024.1"/>
</dbReference>
<name>A0A1I6WI28_9RHOB</name>
<dbReference type="Proteomes" id="UP000199392">
    <property type="component" value="Unassembled WGS sequence"/>
</dbReference>
<organism evidence="1 2">
    <name type="scientific">Alloyangia pacifica</name>
    <dbReference type="NCBI Taxonomy" id="311180"/>
    <lineage>
        <taxon>Bacteria</taxon>
        <taxon>Pseudomonadati</taxon>
        <taxon>Pseudomonadota</taxon>
        <taxon>Alphaproteobacteria</taxon>
        <taxon>Rhodobacterales</taxon>
        <taxon>Roseobacteraceae</taxon>
        <taxon>Alloyangia</taxon>
    </lineage>
</organism>
<sequence length="75" mass="7655">MERMKALIAQALVAVVVAVGMGLGLVVMGVAMIVGLVITLAVRLAGPQILAEAERRATDLRAEAAHPVNAEAAPV</sequence>
<dbReference type="EMBL" id="FOZW01000021">
    <property type="protein sequence ID" value="SFT25224.1"/>
    <property type="molecule type" value="Genomic_DNA"/>
</dbReference>
<protein>
    <submittedName>
        <fullName evidence="1">Uncharacterized protein</fullName>
    </submittedName>
</protein>
<accession>A0A1I6WI28</accession>